<keyword evidence="3" id="KW-1185">Reference proteome</keyword>
<reference evidence="2" key="1">
    <citation type="journal article" date="2023" name="Insect Mol. Biol.">
        <title>Genome sequencing provides insights into the evolution of gene families encoding plant cell wall-degrading enzymes in longhorned beetles.</title>
        <authorList>
            <person name="Shin N.R."/>
            <person name="Okamura Y."/>
            <person name="Kirsch R."/>
            <person name="Pauchet Y."/>
        </authorList>
    </citation>
    <scope>NUCLEOTIDE SEQUENCE</scope>
    <source>
        <strain evidence="2">RBIC_L_NR</strain>
    </source>
</reference>
<gene>
    <name evidence="2" type="ORF">NQ314_019910</name>
</gene>
<dbReference type="GO" id="GO:0015629">
    <property type="term" value="C:actin cytoskeleton"/>
    <property type="evidence" value="ECO:0007669"/>
    <property type="project" value="TreeGrafter"/>
</dbReference>
<dbReference type="InterPro" id="IPR017248">
    <property type="entry name" value="HAX-1"/>
</dbReference>
<dbReference type="GO" id="GO:0030136">
    <property type="term" value="C:clathrin-coated vesicle"/>
    <property type="evidence" value="ECO:0007669"/>
    <property type="project" value="TreeGrafter"/>
</dbReference>
<evidence type="ECO:0000313" key="3">
    <source>
        <dbReference type="Proteomes" id="UP001162156"/>
    </source>
</evidence>
<dbReference type="PANTHER" id="PTHR14938">
    <property type="entry name" value="HCLS1-ASSOCIATED PROTEIN X-1"/>
    <property type="match status" value="1"/>
</dbReference>
<dbReference type="EMBL" id="JANEYF010005587">
    <property type="protein sequence ID" value="KAJ8927602.1"/>
    <property type="molecule type" value="Genomic_DNA"/>
</dbReference>
<feature type="region of interest" description="Disordered" evidence="1">
    <location>
        <begin position="147"/>
        <end position="186"/>
    </location>
</feature>
<dbReference type="GO" id="GO:0016529">
    <property type="term" value="C:sarcoplasmic reticulum"/>
    <property type="evidence" value="ECO:0007669"/>
    <property type="project" value="TreeGrafter"/>
</dbReference>
<sequence length="186" mass="22027">MDYIRRFFGSPNPNDRQQCRETYRYHGNDGKSNRISIPPNEDVQRRGFHVLTDPLHMHQYFEHQMNEVLKNFGFQGFEDGFFSEFHKIPGSEAEIKLSEKETSAELREQNPDGSVETHHTVRDNEGNEELTVCYKIGNKEYCTIKKKDKHGREEVTENFVNKNENEKNEFFKPKFSNSNMEDQQKK</sequence>
<evidence type="ECO:0000256" key="1">
    <source>
        <dbReference type="SAM" id="MobiDB-lite"/>
    </source>
</evidence>
<dbReference type="GO" id="GO:0030833">
    <property type="term" value="P:regulation of actin filament polymerization"/>
    <property type="evidence" value="ECO:0007669"/>
    <property type="project" value="TreeGrafter"/>
</dbReference>
<proteinExistence type="predicted"/>
<protein>
    <submittedName>
        <fullName evidence="2">Uncharacterized protein</fullName>
    </submittedName>
</protein>
<name>A0AAV8WLY1_9CUCU</name>
<evidence type="ECO:0000313" key="2">
    <source>
        <dbReference type="EMBL" id="KAJ8927602.1"/>
    </source>
</evidence>
<organism evidence="2 3">
    <name type="scientific">Rhamnusium bicolor</name>
    <dbReference type="NCBI Taxonomy" id="1586634"/>
    <lineage>
        <taxon>Eukaryota</taxon>
        <taxon>Metazoa</taxon>
        <taxon>Ecdysozoa</taxon>
        <taxon>Arthropoda</taxon>
        <taxon>Hexapoda</taxon>
        <taxon>Insecta</taxon>
        <taxon>Pterygota</taxon>
        <taxon>Neoptera</taxon>
        <taxon>Endopterygota</taxon>
        <taxon>Coleoptera</taxon>
        <taxon>Polyphaga</taxon>
        <taxon>Cucujiformia</taxon>
        <taxon>Chrysomeloidea</taxon>
        <taxon>Cerambycidae</taxon>
        <taxon>Lepturinae</taxon>
        <taxon>Rhagiini</taxon>
        <taxon>Rhamnusium</taxon>
    </lineage>
</organism>
<comment type="caution">
    <text evidence="2">The sequence shown here is derived from an EMBL/GenBank/DDBJ whole genome shotgun (WGS) entry which is preliminary data.</text>
</comment>
<dbReference type="Proteomes" id="UP001162156">
    <property type="component" value="Unassembled WGS sequence"/>
</dbReference>
<dbReference type="PANTHER" id="PTHR14938:SF2">
    <property type="entry name" value="HCLS1-ASSOCIATED PROTEIN X-1"/>
    <property type="match status" value="1"/>
</dbReference>
<accession>A0AAV8WLY1</accession>
<dbReference type="GO" id="GO:0043066">
    <property type="term" value="P:negative regulation of apoptotic process"/>
    <property type="evidence" value="ECO:0007669"/>
    <property type="project" value="InterPro"/>
</dbReference>
<dbReference type="AlphaFoldDB" id="A0AAV8WLY1"/>
<feature type="compositionally biased region" description="Basic and acidic residues" evidence="1">
    <location>
        <begin position="163"/>
        <end position="172"/>
    </location>
</feature>
<dbReference type="GO" id="GO:0005739">
    <property type="term" value="C:mitochondrion"/>
    <property type="evidence" value="ECO:0007669"/>
    <property type="project" value="TreeGrafter"/>
</dbReference>
<feature type="region of interest" description="Disordered" evidence="1">
    <location>
        <begin position="100"/>
        <end position="123"/>
    </location>
</feature>
<dbReference type="GO" id="GO:0016324">
    <property type="term" value="C:apical plasma membrane"/>
    <property type="evidence" value="ECO:0007669"/>
    <property type="project" value="TreeGrafter"/>
</dbReference>